<dbReference type="STRING" id="1858805.M5GAL9"/>
<protein>
    <recommendedName>
        <fullName evidence="1">Aminoglycoside phosphotransferase domain-containing protein</fullName>
    </recommendedName>
</protein>
<proteinExistence type="predicted"/>
<dbReference type="InterPro" id="IPR002575">
    <property type="entry name" value="Aminoglycoside_PTrfase"/>
</dbReference>
<dbReference type="InterPro" id="IPR051678">
    <property type="entry name" value="AGP_Transferase"/>
</dbReference>
<dbReference type="HOGENOM" id="CLU_021768_2_1_1"/>
<name>M5GAL9_DACPD</name>
<dbReference type="InterPro" id="IPR011009">
    <property type="entry name" value="Kinase-like_dom_sf"/>
</dbReference>
<keyword evidence="3" id="KW-1185">Reference proteome</keyword>
<dbReference type="RefSeq" id="XP_040629901.1">
    <property type="nucleotide sequence ID" value="XM_040769972.1"/>
</dbReference>
<gene>
    <name evidence="2" type="ORF">DACRYDRAFT_115291</name>
</gene>
<dbReference type="EMBL" id="JH795860">
    <property type="protein sequence ID" value="EJU03007.1"/>
    <property type="molecule type" value="Genomic_DNA"/>
</dbReference>
<dbReference type="GeneID" id="63685034"/>
<sequence length="319" mass="37828">MFDLLGFGFPRWLWIGRVNSTIEPHEHNDDHHNAVNAEEVERLVKERFFHGRIGPVRIHPTVFRVSENIVIKRVQRTLESSYEVWTMQYVSSHTTILIPRVHNWSYSSDECLNIVMDYIDGEDLRTLWPKLSLWRKIWIIWTIRDYIKQLRALRLPGADVVGPVDGTGKPIRCYGEQFAYSNPPGPFDSYDKFVEFFDHARAVTIHRNQNWKPCGPPKDERLFPHFDRSGSLVFTHGDVGMQNIRIDKEGKVWLLDWGMSGMYPPWWEYTSFRKYDNRAQFFPWLWARGVPFMAGWYPAAERYINSIRDGMDNPYWIIE</sequence>
<evidence type="ECO:0000313" key="3">
    <source>
        <dbReference type="Proteomes" id="UP000030653"/>
    </source>
</evidence>
<evidence type="ECO:0000313" key="2">
    <source>
        <dbReference type="EMBL" id="EJU03007.1"/>
    </source>
</evidence>
<dbReference type="Gene3D" id="3.90.1200.10">
    <property type="match status" value="1"/>
</dbReference>
<evidence type="ECO:0000259" key="1">
    <source>
        <dbReference type="Pfam" id="PF01636"/>
    </source>
</evidence>
<dbReference type="Proteomes" id="UP000030653">
    <property type="component" value="Unassembled WGS sequence"/>
</dbReference>
<dbReference type="PANTHER" id="PTHR21310:SF39">
    <property type="entry name" value="AMINOGLYCOSIDE PHOSPHOTRANSFERASE DOMAIN-CONTAINING PROTEIN"/>
    <property type="match status" value="1"/>
</dbReference>
<reference evidence="2 3" key="1">
    <citation type="journal article" date="2012" name="Science">
        <title>The Paleozoic origin of enzymatic lignin decomposition reconstructed from 31 fungal genomes.</title>
        <authorList>
            <person name="Floudas D."/>
            <person name="Binder M."/>
            <person name="Riley R."/>
            <person name="Barry K."/>
            <person name="Blanchette R.A."/>
            <person name="Henrissat B."/>
            <person name="Martinez A.T."/>
            <person name="Otillar R."/>
            <person name="Spatafora J.W."/>
            <person name="Yadav J.S."/>
            <person name="Aerts A."/>
            <person name="Benoit I."/>
            <person name="Boyd A."/>
            <person name="Carlson A."/>
            <person name="Copeland A."/>
            <person name="Coutinho P.M."/>
            <person name="de Vries R.P."/>
            <person name="Ferreira P."/>
            <person name="Findley K."/>
            <person name="Foster B."/>
            <person name="Gaskell J."/>
            <person name="Glotzer D."/>
            <person name="Gorecki P."/>
            <person name="Heitman J."/>
            <person name="Hesse C."/>
            <person name="Hori C."/>
            <person name="Igarashi K."/>
            <person name="Jurgens J.A."/>
            <person name="Kallen N."/>
            <person name="Kersten P."/>
            <person name="Kohler A."/>
            <person name="Kuees U."/>
            <person name="Kumar T.K.A."/>
            <person name="Kuo A."/>
            <person name="LaButti K."/>
            <person name="Larrondo L.F."/>
            <person name="Lindquist E."/>
            <person name="Ling A."/>
            <person name="Lombard V."/>
            <person name="Lucas S."/>
            <person name="Lundell T."/>
            <person name="Martin R."/>
            <person name="McLaughlin D.J."/>
            <person name="Morgenstern I."/>
            <person name="Morin E."/>
            <person name="Murat C."/>
            <person name="Nagy L.G."/>
            <person name="Nolan M."/>
            <person name="Ohm R.A."/>
            <person name="Patyshakuliyeva A."/>
            <person name="Rokas A."/>
            <person name="Ruiz-Duenas F.J."/>
            <person name="Sabat G."/>
            <person name="Salamov A."/>
            <person name="Samejima M."/>
            <person name="Schmutz J."/>
            <person name="Slot J.C."/>
            <person name="St John F."/>
            <person name="Stenlid J."/>
            <person name="Sun H."/>
            <person name="Sun S."/>
            <person name="Syed K."/>
            <person name="Tsang A."/>
            <person name="Wiebenga A."/>
            <person name="Young D."/>
            <person name="Pisabarro A."/>
            <person name="Eastwood D.C."/>
            <person name="Martin F."/>
            <person name="Cullen D."/>
            <person name="Grigoriev I.V."/>
            <person name="Hibbett D.S."/>
        </authorList>
    </citation>
    <scope>NUCLEOTIDE SEQUENCE [LARGE SCALE GENOMIC DNA]</scope>
    <source>
        <strain evidence="2 3">DJM-731 SS1</strain>
    </source>
</reference>
<dbReference type="AlphaFoldDB" id="M5GAL9"/>
<organism evidence="2 3">
    <name type="scientific">Dacryopinax primogenitus (strain DJM 731)</name>
    <name type="common">Brown rot fungus</name>
    <dbReference type="NCBI Taxonomy" id="1858805"/>
    <lineage>
        <taxon>Eukaryota</taxon>
        <taxon>Fungi</taxon>
        <taxon>Dikarya</taxon>
        <taxon>Basidiomycota</taxon>
        <taxon>Agaricomycotina</taxon>
        <taxon>Dacrymycetes</taxon>
        <taxon>Dacrymycetales</taxon>
        <taxon>Dacrymycetaceae</taxon>
        <taxon>Dacryopinax</taxon>
    </lineage>
</organism>
<dbReference type="SUPFAM" id="SSF56112">
    <property type="entry name" value="Protein kinase-like (PK-like)"/>
    <property type="match status" value="1"/>
</dbReference>
<dbReference type="PANTHER" id="PTHR21310">
    <property type="entry name" value="AMINOGLYCOSIDE PHOSPHOTRANSFERASE-RELATED-RELATED"/>
    <property type="match status" value="1"/>
</dbReference>
<dbReference type="OMA" id="WGMASAF"/>
<dbReference type="Pfam" id="PF01636">
    <property type="entry name" value="APH"/>
    <property type="match status" value="1"/>
</dbReference>
<feature type="domain" description="Aminoglycoside phosphotransferase" evidence="1">
    <location>
        <begin position="220"/>
        <end position="272"/>
    </location>
</feature>
<dbReference type="OrthoDB" id="4177236at2759"/>
<accession>M5GAL9</accession>